<evidence type="ECO:0000259" key="9">
    <source>
        <dbReference type="Pfam" id="PF25917"/>
    </source>
</evidence>
<dbReference type="InterPro" id="IPR058627">
    <property type="entry name" value="MdtA-like_C"/>
</dbReference>
<evidence type="ECO:0000256" key="4">
    <source>
        <dbReference type="ARBA" id="ARBA00022475"/>
    </source>
</evidence>
<dbReference type="PANTHER" id="PTHR30469">
    <property type="entry name" value="MULTIDRUG RESISTANCE PROTEIN MDTA"/>
    <property type="match status" value="1"/>
</dbReference>
<evidence type="ECO:0000256" key="6">
    <source>
        <dbReference type="ARBA" id="ARBA00023136"/>
    </source>
</evidence>
<sequence length="439" mass="45439">MKNKTLWIVVGGLLAVGAAAAFFVSRGEAPTAPVTRRGSDGGGRPVPVLTATAQLGDIDVVINALGTVTARNTVTVTPRVDGLLQRVAFQEGQMVKAGEVLAEIDPRPFQAQLDQALGQLVRDQALLANAQVDVARYRDLLEKDSIARQLVDAQEALVRQYQGTVQADRGAVDNARLQLAFTRISAPVAGRLGLRQVDVGNMVHASDANGLVVITQTQPITVIFSIPADSLTAVAARVQAGEKLLVEAWDREGKVKLASGRLLTLDNQIDPTTGTIKLKAEFANADQGLFPNQFVNARLRVERRSGATLIPIAAIQRGTLGTFVYAVNGEDQTVSTRAVTLGPSTAAMVAIEKGLQPGEQVVVDGADKLRQGAKVELSTPATRSAGGQGQPGGDGSGARRGERKGKAASASPAASAGAAAVAGPAAPAEAAAPVGTARQ</sequence>
<dbReference type="NCBIfam" id="TIGR01730">
    <property type="entry name" value="RND_mfp"/>
    <property type="match status" value="1"/>
</dbReference>
<dbReference type="STRING" id="1860102.ACCAA_920008"/>
<dbReference type="GO" id="GO:1990281">
    <property type="term" value="C:efflux pump complex"/>
    <property type="evidence" value="ECO:0007669"/>
    <property type="project" value="TreeGrafter"/>
</dbReference>
<keyword evidence="13" id="KW-1185">Reference proteome</keyword>
<evidence type="ECO:0000256" key="2">
    <source>
        <dbReference type="ARBA" id="ARBA00009477"/>
    </source>
</evidence>
<feature type="domain" description="Multidrug resistance protein MdtA-like C-terminal permuted SH3" evidence="11">
    <location>
        <begin position="307"/>
        <end position="368"/>
    </location>
</feature>
<feature type="domain" description="Multidrug resistance protein MdtA-like beta-barrel" evidence="10">
    <location>
        <begin position="219"/>
        <end position="301"/>
    </location>
</feature>
<accession>A0A1A8XZU7</accession>
<dbReference type="RefSeq" id="WP_186409275.1">
    <property type="nucleotide sequence ID" value="NZ_FLQX01000174.1"/>
</dbReference>
<evidence type="ECO:0000313" key="13">
    <source>
        <dbReference type="Proteomes" id="UP000199169"/>
    </source>
</evidence>
<keyword evidence="4" id="KW-1003">Cell membrane</keyword>
<evidence type="ECO:0000256" key="1">
    <source>
        <dbReference type="ARBA" id="ARBA00004236"/>
    </source>
</evidence>
<name>A0A1A8XZU7_9PROT</name>
<proteinExistence type="inferred from homology"/>
<dbReference type="EMBL" id="FLQX01000174">
    <property type="protein sequence ID" value="SBT10217.1"/>
    <property type="molecule type" value="Genomic_DNA"/>
</dbReference>
<dbReference type="Pfam" id="PF25967">
    <property type="entry name" value="RND-MFP_C"/>
    <property type="match status" value="1"/>
</dbReference>
<evidence type="ECO:0000256" key="7">
    <source>
        <dbReference type="SAM" id="MobiDB-lite"/>
    </source>
</evidence>
<comment type="similarity">
    <text evidence="2">Belongs to the membrane fusion protein (MFP) (TC 8.A.1) family.</text>
</comment>
<evidence type="ECO:0000259" key="10">
    <source>
        <dbReference type="Pfam" id="PF25944"/>
    </source>
</evidence>
<dbReference type="Pfam" id="PF25876">
    <property type="entry name" value="HH_MFP_RND"/>
    <property type="match status" value="1"/>
</dbReference>
<dbReference type="NCBIfam" id="NF008589">
    <property type="entry name" value="PRK11556.1"/>
    <property type="match status" value="1"/>
</dbReference>
<feature type="region of interest" description="Disordered" evidence="7">
    <location>
        <begin position="376"/>
        <end position="439"/>
    </location>
</feature>
<keyword evidence="5" id="KW-0997">Cell inner membrane</keyword>
<evidence type="ECO:0000259" key="8">
    <source>
        <dbReference type="Pfam" id="PF25876"/>
    </source>
</evidence>
<organism evidence="12 13">
    <name type="scientific">Candidatus Accumulibacter aalborgensis</name>
    <dbReference type="NCBI Taxonomy" id="1860102"/>
    <lineage>
        <taxon>Bacteria</taxon>
        <taxon>Pseudomonadati</taxon>
        <taxon>Pseudomonadota</taxon>
        <taxon>Betaproteobacteria</taxon>
        <taxon>Candidatus Accumulibacter</taxon>
    </lineage>
</organism>
<dbReference type="InterPro" id="IPR006143">
    <property type="entry name" value="RND_pump_MFP"/>
</dbReference>
<feature type="compositionally biased region" description="Gly residues" evidence="7">
    <location>
        <begin position="386"/>
        <end position="398"/>
    </location>
</feature>
<evidence type="ECO:0000313" key="12">
    <source>
        <dbReference type="EMBL" id="SBT10217.1"/>
    </source>
</evidence>
<dbReference type="GO" id="GO:0015562">
    <property type="term" value="F:efflux transmembrane transporter activity"/>
    <property type="evidence" value="ECO:0007669"/>
    <property type="project" value="TreeGrafter"/>
</dbReference>
<dbReference type="Proteomes" id="UP000199169">
    <property type="component" value="Unassembled WGS sequence"/>
</dbReference>
<dbReference type="Gene3D" id="1.10.287.470">
    <property type="entry name" value="Helix hairpin bin"/>
    <property type="match status" value="1"/>
</dbReference>
<dbReference type="Pfam" id="PF25917">
    <property type="entry name" value="BSH_RND"/>
    <property type="match status" value="1"/>
</dbReference>
<feature type="domain" description="Multidrug resistance protein MdtA-like alpha-helical hairpin" evidence="8">
    <location>
        <begin position="112"/>
        <end position="182"/>
    </location>
</feature>
<dbReference type="Pfam" id="PF25944">
    <property type="entry name" value="Beta-barrel_RND"/>
    <property type="match status" value="1"/>
</dbReference>
<dbReference type="InterPro" id="IPR058625">
    <property type="entry name" value="MdtA-like_BSH"/>
</dbReference>
<evidence type="ECO:0000256" key="3">
    <source>
        <dbReference type="ARBA" id="ARBA00022448"/>
    </source>
</evidence>
<evidence type="ECO:0000256" key="5">
    <source>
        <dbReference type="ARBA" id="ARBA00022519"/>
    </source>
</evidence>
<dbReference type="Gene3D" id="2.40.50.100">
    <property type="match status" value="1"/>
</dbReference>
<keyword evidence="6" id="KW-0472">Membrane</keyword>
<evidence type="ECO:0000259" key="11">
    <source>
        <dbReference type="Pfam" id="PF25967"/>
    </source>
</evidence>
<feature type="compositionally biased region" description="Low complexity" evidence="7">
    <location>
        <begin position="407"/>
        <end position="439"/>
    </location>
</feature>
<comment type="subcellular location">
    <subcellularLocation>
        <location evidence="1">Cell membrane</location>
    </subcellularLocation>
</comment>
<feature type="domain" description="Multidrug resistance protein MdtA-like barrel-sandwich hybrid" evidence="9">
    <location>
        <begin position="72"/>
        <end position="215"/>
    </location>
</feature>
<dbReference type="SUPFAM" id="SSF111369">
    <property type="entry name" value="HlyD-like secretion proteins"/>
    <property type="match status" value="1"/>
</dbReference>
<dbReference type="AlphaFoldDB" id="A0A1A8XZU7"/>
<dbReference type="Gene3D" id="2.40.30.170">
    <property type="match status" value="1"/>
</dbReference>
<dbReference type="PANTHER" id="PTHR30469:SF12">
    <property type="entry name" value="MULTIDRUG RESISTANCE PROTEIN MDTA"/>
    <property type="match status" value="1"/>
</dbReference>
<reference evidence="12 13" key="1">
    <citation type="submission" date="2016-06" db="EMBL/GenBank/DDBJ databases">
        <authorList>
            <person name="Kjaerup R.B."/>
            <person name="Dalgaard T.S."/>
            <person name="Juul-Madsen H.R."/>
        </authorList>
    </citation>
    <scope>NUCLEOTIDE SEQUENCE [LARGE SCALE GENOMIC DNA]</scope>
    <source>
        <strain evidence="12">3</strain>
    </source>
</reference>
<protein>
    <submittedName>
        <fullName evidence="12">Multidrug efflux system, subunit A</fullName>
    </submittedName>
</protein>
<dbReference type="Gene3D" id="2.40.420.20">
    <property type="match status" value="1"/>
</dbReference>
<keyword evidence="3" id="KW-0813">Transport</keyword>
<dbReference type="InterPro" id="IPR058626">
    <property type="entry name" value="MdtA-like_b-barrel"/>
</dbReference>
<dbReference type="InterPro" id="IPR058624">
    <property type="entry name" value="MdtA-like_HH"/>
</dbReference>
<gene>
    <name evidence="12" type="primary">mdtA</name>
    <name evidence="12" type="ORF">ACCAA_920008</name>
</gene>